<gene>
    <name evidence="2" type="ORF">CWC19_03415</name>
</gene>
<dbReference type="GO" id="GO:0003677">
    <property type="term" value="F:DNA binding"/>
    <property type="evidence" value="ECO:0007669"/>
    <property type="project" value="InterPro"/>
</dbReference>
<dbReference type="InterPro" id="IPR001437">
    <property type="entry name" value="Tscrpt_elong_fac_GreA/B_C"/>
</dbReference>
<dbReference type="GO" id="GO:0003746">
    <property type="term" value="F:translation elongation factor activity"/>
    <property type="evidence" value="ECO:0007669"/>
    <property type="project" value="UniProtKB-KW"/>
</dbReference>
<sequence length="158" mass="17368">MNKGHVIEHIKFALDTKLAEAKQAADSAHQDATHEQSAAETQYDSLSIESGYLAHGQSERVNEIHKSIALFTHSFSQDAKKQAKEGSLVQLIDIDDKTHWFYLGPSEGGLKVTVQQHAILVITHGSPVGQALFNKEVDDEVVLTVGDRTQHFDVVAIL</sequence>
<dbReference type="GO" id="GO:0032784">
    <property type="term" value="P:regulation of DNA-templated transcription elongation"/>
    <property type="evidence" value="ECO:0007669"/>
    <property type="project" value="InterPro"/>
</dbReference>
<organism evidence="2 3">
    <name type="scientific">Pseudoalteromonas aurantia</name>
    <dbReference type="NCBI Taxonomy" id="43654"/>
    <lineage>
        <taxon>Bacteria</taxon>
        <taxon>Pseudomonadati</taxon>
        <taxon>Pseudomonadota</taxon>
        <taxon>Gammaproteobacteria</taxon>
        <taxon>Alteromonadales</taxon>
        <taxon>Pseudoalteromonadaceae</taxon>
        <taxon>Pseudoalteromonas</taxon>
    </lineage>
</organism>
<feature type="domain" description="Transcription elongation factor GreA/GreB C-terminal" evidence="1">
    <location>
        <begin position="85"/>
        <end position="157"/>
    </location>
</feature>
<dbReference type="InterPro" id="IPR036953">
    <property type="entry name" value="GreA/GreB_C_sf"/>
</dbReference>
<evidence type="ECO:0000313" key="2">
    <source>
        <dbReference type="EMBL" id="TMO69804.1"/>
    </source>
</evidence>
<dbReference type="EMBL" id="PNBX01000010">
    <property type="protein sequence ID" value="TMO69804.1"/>
    <property type="molecule type" value="Genomic_DNA"/>
</dbReference>
<keyword evidence="2" id="KW-0251">Elongation factor</keyword>
<dbReference type="Proteomes" id="UP000307217">
    <property type="component" value="Unassembled WGS sequence"/>
</dbReference>
<protein>
    <submittedName>
        <fullName evidence="2">Transcription elongation factor GreAB</fullName>
    </submittedName>
</protein>
<name>A0A5S3VCJ3_9GAMM</name>
<keyword evidence="2" id="KW-0648">Protein biosynthesis</keyword>
<dbReference type="SUPFAM" id="SSF54534">
    <property type="entry name" value="FKBP-like"/>
    <property type="match status" value="1"/>
</dbReference>
<dbReference type="Gene3D" id="3.10.50.30">
    <property type="entry name" value="Transcription elongation factor, GreA/GreB, C-terminal domain"/>
    <property type="match status" value="1"/>
</dbReference>
<dbReference type="InterPro" id="IPR023459">
    <property type="entry name" value="Tscrpt_elong_fac_GreA/B_fam"/>
</dbReference>
<evidence type="ECO:0000259" key="1">
    <source>
        <dbReference type="Pfam" id="PF01272"/>
    </source>
</evidence>
<accession>A0A5S3VCJ3</accession>
<evidence type="ECO:0000313" key="3">
    <source>
        <dbReference type="Proteomes" id="UP000307217"/>
    </source>
</evidence>
<dbReference type="PIRSF" id="PIRSF006092">
    <property type="entry name" value="GreA_GreB"/>
    <property type="match status" value="1"/>
</dbReference>
<reference evidence="3" key="2">
    <citation type="submission" date="2019-06" db="EMBL/GenBank/DDBJ databases">
        <title>Co-occurence of chitin degradation, pigmentation and bioactivity in marine Pseudoalteromonas.</title>
        <authorList>
            <person name="Sonnenschein E.C."/>
            <person name="Bech P.K."/>
        </authorList>
    </citation>
    <scope>NUCLEOTIDE SEQUENCE [LARGE SCALE GENOMIC DNA]</scope>
    <source>
        <strain evidence="3">S3790</strain>
    </source>
</reference>
<dbReference type="Pfam" id="PF01272">
    <property type="entry name" value="GreA_GreB"/>
    <property type="match status" value="1"/>
</dbReference>
<dbReference type="OrthoDB" id="5293337at2"/>
<dbReference type="AlphaFoldDB" id="A0A5S3VCJ3"/>
<dbReference type="RefSeq" id="WP_138590076.1">
    <property type="nucleotide sequence ID" value="NZ_PNBX01000010.1"/>
</dbReference>
<comment type="caution">
    <text evidence="2">The sequence shown here is derived from an EMBL/GenBank/DDBJ whole genome shotgun (WGS) entry which is preliminary data.</text>
</comment>
<dbReference type="GO" id="GO:0070063">
    <property type="term" value="F:RNA polymerase binding"/>
    <property type="evidence" value="ECO:0007669"/>
    <property type="project" value="InterPro"/>
</dbReference>
<proteinExistence type="predicted"/>
<reference evidence="2 3" key="1">
    <citation type="submission" date="2018-01" db="EMBL/GenBank/DDBJ databases">
        <authorList>
            <person name="Paulsen S."/>
            <person name="Gram L.K."/>
        </authorList>
    </citation>
    <scope>NUCLEOTIDE SEQUENCE [LARGE SCALE GENOMIC DNA]</scope>
    <source>
        <strain evidence="2 3">S3790</strain>
    </source>
</reference>